<dbReference type="RefSeq" id="WP_274259823.1">
    <property type="nucleotide sequence ID" value="NZ_CP117884.1"/>
</dbReference>
<gene>
    <name evidence="2" type="ORF">PQ472_10995</name>
</gene>
<sequence length="331" mass="37353">MESGKSNQRIISLFLSLLAHDKITLDDWHHIAGNQPSRSMRAFQRDIQTLNNALADHNSGYKICYREDHYELLGQDNVNGLTYATAIAQVLLASRAFNTEHIDKLLDFLTANFTAPTLQAFDAGIKSARGSYIPILGAHENIFELIKATTEAIAQHQVITFHYTPGYATKSKAYIGQPVAIYFETTYFYVALRIKSEDITKLFRLDRMQSIDYQAKGVALIDDDFSLREHREEVMLLKMGPRLEIQFDSTLPIDLVKDDFPSARISKQPSQMVNSEGKSVPAHRFTATTYERGALIWLLGQGRNVKVVSPLSLVATMRDEAQAIADMYKDQ</sequence>
<dbReference type="PROSITE" id="PS52050">
    <property type="entry name" value="WYL"/>
    <property type="match status" value="1"/>
</dbReference>
<dbReference type="Pfam" id="PF13280">
    <property type="entry name" value="WYL"/>
    <property type="match status" value="1"/>
</dbReference>
<dbReference type="PANTHER" id="PTHR34580:SF1">
    <property type="entry name" value="PROTEIN PAFC"/>
    <property type="match status" value="1"/>
</dbReference>
<dbReference type="InterPro" id="IPR026881">
    <property type="entry name" value="WYL_dom"/>
</dbReference>
<reference evidence="2 3" key="1">
    <citation type="submission" date="2023-02" db="EMBL/GenBank/DDBJ databases">
        <title>Genome sequence of Lacticaseibacillus sp. KACC 23028.</title>
        <authorList>
            <person name="Kim S."/>
            <person name="Heo J."/>
            <person name="Kwon S.-W."/>
        </authorList>
    </citation>
    <scope>NUCLEOTIDE SEQUENCE [LARGE SCALE GENOMIC DNA]</scope>
    <source>
        <strain evidence="2 3">KACC 23028</strain>
    </source>
</reference>
<feature type="domain" description="WYL" evidence="1">
    <location>
        <begin position="146"/>
        <end position="211"/>
    </location>
</feature>
<proteinExistence type="predicted"/>
<dbReference type="Proteomes" id="UP001220377">
    <property type="component" value="Chromosome"/>
</dbReference>
<protein>
    <submittedName>
        <fullName evidence="2">WYL domain-containing protein</fullName>
    </submittedName>
</protein>
<evidence type="ECO:0000313" key="3">
    <source>
        <dbReference type="Proteomes" id="UP001220377"/>
    </source>
</evidence>
<name>A0ABY7WTU1_9LACO</name>
<dbReference type="InterPro" id="IPR051534">
    <property type="entry name" value="CBASS_pafABC_assoc_protein"/>
</dbReference>
<organism evidence="2 3">
    <name type="scientific">Lacticaseibacillus pabuli</name>
    <dbReference type="NCBI Taxonomy" id="3025672"/>
    <lineage>
        <taxon>Bacteria</taxon>
        <taxon>Bacillati</taxon>
        <taxon>Bacillota</taxon>
        <taxon>Bacilli</taxon>
        <taxon>Lactobacillales</taxon>
        <taxon>Lactobacillaceae</taxon>
        <taxon>Lacticaseibacillus</taxon>
    </lineage>
</organism>
<evidence type="ECO:0000313" key="2">
    <source>
        <dbReference type="EMBL" id="WDF82402.1"/>
    </source>
</evidence>
<accession>A0ABY7WTU1</accession>
<evidence type="ECO:0000259" key="1">
    <source>
        <dbReference type="Pfam" id="PF13280"/>
    </source>
</evidence>
<dbReference type="PANTHER" id="PTHR34580">
    <property type="match status" value="1"/>
</dbReference>
<keyword evidence="3" id="KW-1185">Reference proteome</keyword>
<dbReference type="EMBL" id="CP117884">
    <property type="protein sequence ID" value="WDF82402.1"/>
    <property type="molecule type" value="Genomic_DNA"/>
</dbReference>